<comment type="subcellular location">
    <subcellularLocation>
        <location evidence="6">Cell inner membrane</location>
        <topology evidence="6">Single-pass membrane protein</topology>
    </subcellularLocation>
</comment>
<comment type="cofactor">
    <cofactor evidence="6">
        <name>FMN</name>
        <dbReference type="ChEBI" id="CHEBI:58210"/>
    </cofactor>
</comment>
<sequence length="207" mass="22976">MSVAQISRKYGILLGTVAFICTALSGAVYWLTKDKIAFAIAKQEKMLLAEVMPPNYYDNDLLADCKMLSSSLAKEYRINKLCTAKKNQQISAYAYETIAPDGYSGNIKMLVAITRQGEVLGVRITEHQETPGLGDKIELRISDWVLNFAHKMLQPNNLNDWAVKKDGGQFDQFTGATITPRAVVNQVKTSGIILLTQLDKLAVENEE</sequence>
<dbReference type="GO" id="GO:0010181">
    <property type="term" value="F:FMN binding"/>
    <property type="evidence" value="ECO:0007669"/>
    <property type="project" value="InterPro"/>
</dbReference>
<evidence type="ECO:0000313" key="10">
    <source>
        <dbReference type="Proteomes" id="UP000595373"/>
    </source>
</evidence>
<dbReference type="EC" id="7.-.-.-" evidence="6"/>
<dbReference type="Pfam" id="PF04205">
    <property type="entry name" value="FMN_bind"/>
    <property type="match status" value="1"/>
</dbReference>
<dbReference type="OrthoDB" id="9784165at2"/>
<feature type="transmembrane region" description="Helical" evidence="7">
    <location>
        <begin position="12"/>
        <end position="32"/>
    </location>
</feature>
<evidence type="ECO:0000256" key="3">
    <source>
        <dbReference type="ARBA" id="ARBA00022630"/>
    </source>
</evidence>
<keyword evidence="3 6" id="KW-0285">Flavoprotein</keyword>
<keyword evidence="5 6" id="KW-0249">Electron transport</keyword>
<dbReference type="InterPro" id="IPR010209">
    <property type="entry name" value="Ion_transpt_RnfG/RsxG"/>
</dbReference>
<dbReference type="GO" id="GO:0009055">
    <property type="term" value="F:electron transfer activity"/>
    <property type="evidence" value="ECO:0007669"/>
    <property type="project" value="InterPro"/>
</dbReference>
<evidence type="ECO:0000256" key="6">
    <source>
        <dbReference type="HAMAP-Rule" id="MF_00479"/>
    </source>
</evidence>
<evidence type="ECO:0000256" key="2">
    <source>
        <dbReference type="ARBA" id="ARBA00022553"/>
    </source>
</evidence>
<evidence type="ECO:0000256" key="5">
    <source>
        <dbReference type="ARBA" id="ARBA00022982"/>
    </source>
</evidence>
<dbReference type="GO" id="GO:0022900">
    <property type="term" value="P:electron transport chain"/>
    <property type="evidence" value="ECO:0007669"/>
    <property type="project" value="UniProtKB-UniRule"/>
</dbReference>
<gene>
    <name evidence="9" type="primary">rsxG</name>
    <name evidence="6" type="synonym">rnfG</name>
    <name evidence="9" type="ORF">JFL49_04390</name>
</gene>
<keyword evidence="6" id="KW-1278">Translocase</keyword>
<keyword evidence="6 7" id="KW-0472">Membrane</keyword>
<dbReference type="NCBIfam" id="NF002519">
    <property type="entry name" value="PRK01908.1"/>
    <property type="match status" value="1"/>
</dbReference>
<evidence type="ECO:0000313" key="9">
    <source>
        <dbReference type="EMBL" id="QQF83145.1"/>
    </source>
</evidence>
<evidence type="ECO:0000256" key="1">
    <source>
        <dbReference type="ARBA" id="ARBA00022448"/>
    </source>
</evidence>
<dbReference type="PANTHER" id="PTHR36118">
    <property type="entry name" value="ION-TRANSLOCATING OXIDOREDUCTASE COMPLEX SUBUNIT G"/>
    <property type="match status" value="1"/>
</dbReference>
<comment type="similarity">
    <text evidence="6">Belongs to the RnfG family.</text>
</comment>
<dbReference type="HAMAP" id="MF_00479">
    <property type="entry name" value="RsxG_RnfG"/>
    <property type="match status" value="1"/>
</dbReference>
<keyword evidence="6" id="KW-1003">Cell membrane</keyword>
<dbReference type="EMBL" id="CP066558">
    <property type="protein sequence ID" value="QQF83145.1"/>
    <property type="molecule type" value="Genomic_DNA"/>
</dbReference>
<dbReference type="NCBIfam" id="TIGR01947">
    <property type="entry name" value="rnfG"/>
    <property type="match status" value="1"/>
</dbReference>
<dbReference type="PANTHER" id="PTHR36118:SF1">
    <property type="entry name" value="ION-TRANSLOCATING OXIDOREDUCTASE COMPLEX SUBUNIT G"/>
    <property type="match status" value="1"/>
</dbReference>
<protein>
    <recommendedName>
        <fullName evidence="6">Ion-translocating oxidoreductase complex subunit G</fullName>
        <ecNumber evidence="6">7.-.-.-</ecNumber>
    </recommendedName>
    <alternativeName>
        <fullName evidence="6">Rnf electron transport complex subunit G</fullName>
    </alternativeName>
</protein>
<dbReference type="InterPro" id="IPR007329">
    <property type="entry name" value="FMN-bd"/>
</dbReference>
<comment type="subunit">
    <text evidence="6">The complex is composed of six subunits: RnfA, RnfB, RnfC, RnfD, RnfE and RnfG.</text>
</comment>
<comment type="function">
    <text evidence="6">Part of a membrane-bound complex that couples electron transfer with translocation of ions across the membrane.</text>
</comment>
<keyword evidence="10" id="KW-1185">Reference proteome</keyword>
<dbReference type="Proteomes" id="UP000595373">
    <property type="component" value="Chromosome"/>
</dbReference>
<dbReference type="SMART" id="SM00900">
    <property type="entry name" value="FMN_bind"/>
    <property type="match status" value="1"/>
</dbReference>
<proteinExistence type="inferred from homology"/>
<name>A0A9Q6Z223_HISSO</name>
<keyword evidence="6 7" id="KW-1133">Transmembrane helix</keyword>
<keyword evidence="6" id="KW-0997">Cell inner membrane</keyword>
<keyword evidence="6 7" id="KW-0812">Transmembrane</keyword>
<accession>A0A9Q6Z223</accession>
<keyword evidence="4 6" id="KW-0288">FMN</keyword>
<keyword evidence="1 6" id="KW-0813">Transport</keyword>
<evidence type="ECO:0000256" key="4">
    <source>
        <dbReference type="ARBA" id="ARBA00022643"/>
    </source>
</evidence>
<dbReference type="PIRSF" id="PIRSF006091">
    <property type="entry name" value="E_trnsport_RnfG"/>
    <property type="match status" value="1"/>
</dbReference>
<organism evidence="9 10">
    <name type="scientific">Histophilus somni</name>
    <name type="common">Haemophilus somnus</name>
    <dbReference type="NCBI Taxonomy" id="731"/>
    <lineage>
        <taxon>Bacteria</taxon>
        <taxon>Pseudomonadati</taxon>
        <taxon>Pseudomonadota</taxon>
        <taxon>Gammaproteobacteria</taxon>
        <taxon>Pasteurellales</taxon>
        <taxon>Pasteurellaceae</taxon>
        <taxon>Histophilus</taxon>
    </lineage>
</organism>
<feature type="domain" description="FMN-binding" evidence="8">
    <location>
        <begin position="102"/>
        <end position="194"/>
    </location>
</feature>
<evidence type="ECO:0000259" key="8">
    <source>
        <dbReference type="SMART" id="SM00900"/>
    </source>
</evidence>
<dbReference type="RefSeq" id="WP_075294078.1">
    <property type="nucleotide sequence ID" value="NZ_CP018802.1"/>
</dbReference>
<keyword evidence="2 6" id="KW-0597">Phosphoprotein</keyword>
<dbReference type="GO" id="GO:0005886">
    <property type="term" value="C:plasma membrane"/>
    <property type="evidence" value="ECO:0007669"/>
    <property type="project" value="UniProtKB-SubCell"/>
</dbReference>
<evidence type="ECO:0000256" key="7">
    <source>
        <dbReference type="SAM" id="Phobius"/>
    </source>
</evidence>
<feature type="modified residue" description="FMN phosphoryl threonine" evidence="6">
    <location>
        <position position="177"/>
    </location>
</feature>
<dbReference type="AlphaFoldDB" id="A0A9Q6Z223"/>
<reference evidence="9 10" key="1">
    <citation type="submission" date="2020-12" db="EMBL/GenBank/DDBJ databases">
        <title>ASc-MMNZ-VFA-070.</title>
        <authorList>
            <person name="Schryvers A."/>
            <person name="Mostafa Nazari M."/>
            <person name="Farshchi Andisi V."/>
            <person name="Timsit E."/>
            <person name="Walter Morck D."/>
        </authorList>
    </citation>
    <scope>NUCLEOTIDE SEQUENCE [LARGE SCALE GENOMIC DNA]</scope>
    <source>
        <strain evidence="9 10">ASc-MMNZ-VFA-070</strain>
    </source>
</reference>